<protein>
    <submittedName>
        <fullName evidence="1">G:T/U mismatch-specific DNA glycosylase</fullName>
    </submittedName>
</protein>
<organism evidence="1 5">
    <name type="scientific">Bifidobacterium pseudolongum subsp. globosum</name>
    <dbReference type="NCBI Taxonomy" id="1690"/>
    <lineage>
        <taxon>Bacteria</taxon>
        <taxon>Bacillati</taxon>
        <taxon>Actinomycetota</taxon>
        <taxon>Actinomycetes</taxon>
        <taxon>Bifidobacteriales</taxon>
        <taxon>Bifidobacteriaceae</taxon>
        <taxon>Bifidobacterium</taxon>
    </lineage>
</organism>
<dbReference type="CDD" id="cd10032">
    <property type="entry name" value="UDG-F6_HDG"/>
    <property type="match status" value="1"/>
</dbReference>
<accession>A0A2N3QTB5</accession>
<proteinExistence type="predicted"/>
<comment type="caution">
    <text evidence="1">The sequence shown here is derived from an EMBL/GenBank/DDBJ whole genome shotgun (WGS) entry which is preliminary data.</text>
</comment>
<evidence type="ECO:0000313" key="8">
    <source>
        <dbReference type="Proteomes" id="UP000292655"/>
    </source>
</evidence>
<gene>
    <name evidence="1" type="ORF">CQR45_0899</name>
    <name evidence="4" type="ORF">PG2002B_0919</name>
    <name evidence="3" type="ORF">PG2003B_0879</name>
    <name evidence="2" type="ORF">PG2017B_1121</name>
</gene>
<reference evidence="1 5" key="1">
    <citation type="submission" date="2017-10" db="EMBL/GenBank/DDBJ databases">
        <title>Bifidobacterium genomics.</title>
        <authorList>
            <person name="Lugli G.A."/>
            <person name="Milani C."/>
            <person name="Mancabelli L."/>
        </authorList>
    </citation>
    <scope>NUCLEOTIDE SEQUENCE [LARGE SCALE GENOMIC DNA]</scope>
    <source>
        <strain evidence="1 5">1747B</strain>
    </source>
</reference>
<dbReference type="Proteomes" id="UP000292655">
    <property type="component" value="Unassembled WGS sequence"/>
</dbReference>
<dbReference type="EMBL" id="RYUW01000011">
    <property type="protein sequence ID" value="RYQ36926.1"/>
    <property type="molecule type" value="Genomic_DNA"/>
</dbReference>
<evidence type="ECO:0000313" key="4">
    <source>
        <dbReference type="EMBL" id="RYQ37971.1"/>
    </source>
</evidence>
<evidence type="ECO:0000313" key="1">
    <source>
        <dbReference type="EMBL" id="PKU95255.1"/>
    </source>
</evidence>
<reference evidence="6 7" key="2">
    <citation type="submission" date="2018-12" db="EMBL/GenBank/DDBJ databases">
        <title>Unveiling genomic diversity among members of the Bifidobacterium pseudolongum species, a widely distributed gut commensal of the animal kingdom.</title>
        <authorList>
            <person name="Lugli G.A."/>
            <person name="Duranti S."/>
            <person name="Albert K."/>
            <person name="Mancabelli L."/>
            <person name="Napoli S."/>
            <person name="Viappiani A."/>
            <person name="Anzalone R."/>
            <person name="Longhi G."/>
            <person name="Milani C."/>
            <person name="Turroni F."/>
            <person name="Alessandri G."/>
            <person name="Sela D.A."/>
            <person name="Van Sinderen D."/>
            <person name="Ventura M."/>
        </authorList>
    </citation>
    <scope>NUCLEOTIDE SEQUENCE [LARGE SCALE GENOMIC DNA]</scope>
    <source>
        <strain evidence="4 8">2002B</strain>
        <strain evidence="3 7">2003B</strain>
        <strain evidence="2 6">2017B</strain>
    </source>
</reference>
<dbReference type="Proteomes" id="UP000292382">
    <property type="component" value="Unassembled WGS sequence"/>
</dbReference>
<evidence type="ECO:0000313" key="2">
    <source>
        <dbReference type="EMBL" id="RYQ29840.1"/>
    </source>
</evidence>
<dbReference type="EMBL" id="PCHA01000018">
    <property type="protein sequence ID" value="PKU95255.1"/>
    <property type="molecule type" value="Genomic_DNA"/>
</dbReference>
<dbReference type="Proteomes" id="UP000291920">
    <property type="component" value="Unassembled WGS sequence"/>
</dbReference>
<evidence type="ECO:0000313" key="3">
    <source>
        <dbReference type="EMBL" id="RYQ36926.1"/>
    </source>
</evidence>
<dbReference type="InterPro" id="IPR036895">
    <property type="entry name" value="Uracil-DNA_glycosylase-like_sf"/>
</dbReference>
<dbReference type="AlphaFoldDB" id="A0A2N3QTB5"/>
<dbReference type="SUPFAM" id="SSF52141">
    <property type="entry name" value="Uracil-DNA glycosylase-like"/>
    <property type="match status" value="1"/>
</dbReference>
<dbReference type="EMBL" id="RYUX01000010">
    <property type="protein sequence ID" value="RYQ37971.1"/>
    <property type="molecule type" value="Genomic_DNA"/>
</dbReference>
<evidence type="ECO:0000313" key="7">
    <source>
        <dbReference type="Proteomes" id="UP000292382"/>
    </source>
</evidence>
<dbReference type="Proteomes" id="UP000233722">
    <property type="component" value="Unassembled WGS sequence"/>
</dbReference>
<evidence type="ECO:0000313" key="6">
    <source>
        <dbReference type="Proteomes" id="UP000291920"/>
    </source>
</evidence>
<evidence type="ECO:0000313" key="5">
    <source>
        <dbReference type="Proteomes" id="UP000233722"/>
    </source>
</evidence>
<dbReference type="EMBL" id="RYUT01000003">
    <property type="protein sequence ID" value="RYQ29840.1"/>
    <property type="molecule type" value="Genomic_DNA"/>
</dbReference>
<sequence length="198" mass="21766">MTERGDGLQRVDHGFGPLYDDASRILFLGTMASPASRSHGFFYMHPRNRFWPVMEALFADPGDPTDHVGTSVPSRRAFALRHHIALWDAIESCDIRNASDASIRNVVPSDLAPIITGSRVSHIYTCGAKATALYHRYCEPDLAAQGITLPATALPSTSPAHAAATLDDLIATYRARIDWDAYRTPVVDDAGRRPTHRI</sequence>
<name>A0A2N3QTB5_9BIFI</name>
<dbReference type="Gene3D" id="3.40.470.10">
    <property type="entry name" value="Uracil-DNA glycosylase-like domain"/>
    <property type="match status" value="1"/>
</dbReference>